<evidence type="ECO:0000256" key="2">
    <source>
        <dbReference type="ARBA" id="ARBA00022692"/>
    </source>
</evidence>
<sequence>MADTQPLPPDENRGPQILAICGSMVGLTLALVLLRVWVRVRMIRSFGWDDIFMVAAMTVLFVEMMIIIPQVNIGAGRHYQYIVPASNIVAGLHLNFVTQPLCLIALLLAKVSVGFFLLRMAPSPRFRYFIIGTIVFTVLSATGNILTVFFQCRPLAFTWDASIPGGQCIPAANLKFAAFFNSSVSVFTDFLFALLPVPMLWNVQLNWKVKSAVAGILSLGVFAAVAAIVKITFLPNYGKHGDFLWDSTDITIWTTIEICTAMIAACFPCLKPLFKAILSGSSAAKYASKYPHAGYTRKNDSTNGTVRSRAAKSGTYEMYGRSRTNTAHAIGGLHTKMDSEESILPQPSNSTNGITKTMQVSVSVDDDYHKSSRDLE</sequence>
<organism evidence="9 10">
    <name type="scientific">Diplogelasinospora grovesii</name>
    <dbReference type="NCBI Taxonomy" id="303347"/>
    <lineage>
        <taxon>Eukaryota</taxon>
        <taxon>Fungi</taxon>
        <taxon>Dikarya</taxon>
        <taxon>Ascomycota</taxon>
        <taxon>Pezizomycotina</taxon>
        <taxon>Sordariomycetes</taxon>
        <taxon>Sordariomycetidae</taxon>
        <taxon>Sordariales</taxon>
        <taxon>Diplogelasinosporaceae</taxon>
        <taxon>Diplogelasinospora</taxon>
    </lineage>
</organism>
<feature type="transmembrane region" description="Helical" evidence="7">
    <location>
        <begin position="213"/>
        <end position="238"/>
    </location>
</feature>
<dbReference type="GO" id="GO:0016020">
    <property type="term" value="C:membrane"/>
    <property type="evidence" value="ECO:0007669"/>
    <property type="project" value="UniProtKB-SubCell"/>
</dbReference>
<evidence type="ECO:0000259" key="8">
    <source>
        <dbReference type="Pfam" id="PF20684"/>
    </source>
</evidence>
<feature type="compositionally biased region" description="Basic and acidic residues" evidence="6">
    <location>
        <begin position="366"/>
        <end position="376"/>
    </location>
</feature>
<evidence type="ECO:0000256" key="1">
    <source>
        <dbReference type="ARBA" id="ARBA00004141"/>
    </source>
</evidence>
<keyword evidence="2 7" id="KW-0812">Transmembrane</keyword>
<feature type="region of interest" description="Disordered" evidence="6">
    <location>
        <begin position="340"/>
        <end position="376"/>
    </location>
</feature>
<feature type="transmembrane region" description="Helical" evidence="7">
    <location>
        <begin position="128"/>
        <end position="150"/>
    </location>
</feature>
<dbReference type="Proteomes" id="UP001303473">
    <property type="component" value="Unassembled WGS sequence"/>
</dbReference>
<gene>
    <name evidence="9" type="ORF">QBC46DRAFT_155181</name>
</gene>
<dbReference type="InterPro" id="IPR049326">
    <property type="entry name" value="Rhodopsin_dom_fungi"/>
</dbReference>
<feature type="transmembrane region" description="Helical" evidence="7">
    <location>
        <begin position="250"/>
        <end position="270"/>
    </location>
</feature>
<evidence type="ECO:0000256" key="5">
    <source>
        <dbReference type="ARBA" id="ARBA00038359"/>
    </source>
</evidence>
<feature type="transmembrane region" description="Helical" evidence="7">
    <location>
        <begin position="17"/>
        <end position="38"/>
    </location>
</feature>
<comment type="caution">
    <text evidence="9">The sequence shown here is derived from an EMBL/GenBank/DDBJ whole genome shotgun (WGS) entry which is preliminary data.</text>
</comment>
<keyword evidence="4 7" id="KW-0472">Membrane</keyword>
<dbReference type="Pfam" id="PF20684">
    <property type="entry name" value="Fung_rhodopsin"/>
    <property type="match status" value="1"/>
</dbReference>
<dbReference type="EMBL" id="MU853819">
    <property type="protein sequence ID" value="KAK3938962.1"/>
    <property type="molecule type" value="Genomic_DNA"/>
</dbReference>
<protein>
    <recommendedName>
        <fullName evidence="8">Rhodopsin domain-containing protein</fullName>
    </recommendedName>
</protein>
<feature type="transmembrane region" description="Helical" evidence="7">
    <location>
        <begin position="50"/>
        <end position="68"/>
    </location>
</feature>
<evidence type="ECO:0000256" key="7">
    <source>
        <dbReference type="SAM" id="Phobius"/>
    </source>
</evidence>
<dbReference type="AlphaFoldDB" id="A0AAN6N4C7"/>
<dbReference type="InterPro" id="IPR052337">
    <property type="entry name" value="SAT4-like"/>
</dbReference>
<feature type="transmembrane region" description="Helical" evidence="7">
    <location>
        <begin position="179"/>
        <end position="201"/>
    </location>
</feature>
<evidence type="ECO:0000256" key="4">
    <source>
        <dbReference type="ARBA" id="ARBA00023136"/>
    </source>
</evidence>
<proteinExistence type="inferred from homology"/>
<comment type="similarity">
    <text evidence="5">Belongs to the SAT4 family.</text>
</comment>
<evidence type="ECO:0000313" key="9">
    <source>
        <dbReference type="EMBL" id="KAK3938962.1"/>
    </source>
</evidence>
<accession>A0AAN6N4C7</accession>
<dbReference type="PANTHER" id="PTHR33048">
    <property type="entry name" value="PTH11-LIKE INTEGRAL MEMBRANE PROTEIN (AFU_ORTHOLOGUE AFUA_5G11245)"/>
    <property type="match status" value="1"/>
</dbReference>
<keyword evidence="10" id="KW-1185">Reference proteome</keyword>
<dbReference type="PANTHER" id="PTHR33048:SF167">
    <property type="entry name" value="INTEGRAL MEMBRANE PROTEIN"/>
    <property type="match status" value="1"/>
</dbReference>
<reference evidence="10" key="1">
    <citation type="journal article" date="2023" name="Mol. Phylogenet. Evol.">
        <title>Genome-scale phylogeny and comparative genomics of the fungal order Sordariales.</title>
        <authorList>
            <person name="Hensen N."/>
            <person name="Bonometti L."/>
            <person name="Westerberg I."/>
            <person name="Brannstrom I.O."/>
            <person name="Guillou S."/>
            <person name="Cros-Aarteil S."/>
            <person name="Calhoun S."/>
            <person name="Haridas S."/>
            <person name="Kuo A."/>
            <person name="Mondo S."/>
            <person name="Pangilinan J."/>
            <person name="Riley R."/>
            <person name="LaButti K."/>
            <person name="Andreopoulos B."/>
            <person name="Lipzen A."/>
            <person name="Chen C."/>
            <person name="Yan M."/>
            <person name="Daum C."/>
            <person name="Ng V."/>
            <person name="Clum A."/>
            <person name="Steindorff A."/>
            <person name="Ohm R.A."/>
            <person name="Martin F."/>
            <person name="Silar P."/>
            <person name="Natvig D.O."/>
            <person name="Lalanne C."/>
            <person name="Gautier V."/>
            <person name="Ament-Velasquez S.L."/>
            <person name="Kruys A."/>
            <person name="Hutchinson M.I."/>
            <person name="Powell A.J."/>
            <person name="Barry K."/>
            <person name="Miller A.N."/>
            <person name="Grigoriev I.V."/>
            <person name="Debuchy R."/>
            <person name="Gladieux P."/>
            <person name="Hiltunen Thoren M."/>
            <person name="Johannesson H."/>
        </authorList>
    </citation>
    <scope>NUCLEOTIDE SEQUENCE [LARGE SCALE GENOMIC DNA]</scope>
    <source>
        <strain evidence="10">CBS 340.73</strain>
    </source>
</reference>
<feature type="transmembrane region" description="Helical" evidence="7">
    <location>
        <begin position="88"/>
        <end position="108"/>
    </location>
</feature>
<evidence type="ECO:0000256" key="6">
    <source>
        <dbReference type="SAM" id="MobiDB-lite"/>
    </source>
</evidence>
<feature type="domain" description="Rhodopsin" evidence="8">
    <location>
        <begin position="34"/>
        <end position="275"/>
    </location>
</feature>
<name>A0AAN6N4C7_9PEZI</name>
<evidence type="ECO:0000256" key="3">
    <source>
        <dbReference type="ARBA" id="ARBA00022989"/>
    </source>
</evidence>
<keyword evidence="3 7" id="KW-1133">Transmembrane helix</keyword>
<comment type="subcellular location">
    <subcellularLocation>
        <location evidence="1">Membrane</location>
        <topology evidence="1">Multi-pass membrane protein</topology>
    </subcellularLocation>
</comment>
<evidence type="ECO:0000313" key="10">
    <source>
        <dbReference type="Proteomes" id="UP001303473"/>
    </source>
</evidence>
<feature type="compositionally biased region" description="Polar residues" evidence="6">
    <location>
        <begin position="345"/>
        <end position="362"/>
    </location>
</feature>